<dbReference type="AlphaFoldDB" id="A0A366LNY8"/>
<dbReference type="InterPro" id="IPR000792">
    <property type="entry name" value="Tscrpt_reg_LuxR_C"/>
</dbReference>
<keyword evidence="2" id="KW-0805">Transcription regulation</keyword>
<dbReference type="Pfam" id="PF00072">
    <property type="entry name" value="Response_reg"/>
    <property type="match status" value="1"/>
</dbReference>
<feature type="domain" description="HTH luxR-type" evidence="6">
    <location>
        <begin position="151"/>
        <end position="218"/>
    </location>
</feature>
<evidence type="ECO:0000256" key="5">
    <source>
        <dbReference type="PROSITE-ProRule" id="PRU00169"/>
    </source>
</evidence>
<dbReference type="RefSeq" id="WP_113985097.1">
    <property type="nucleotide sequence ID" value="NZ_QMEY01000022.1"/>
</dbReference>
<sequence>MNRRRIVVADDERLLRAAFRLLIDSSPDLVTVGEAGTGEEAVALAAELRPDVVLMDVRMPGMTGIEATRRICELPGAEQVRILVLTTFDLDEYVYGALRAGAGGFLLKDTPAADLLAALRVVADGQALIAPSVTTRLIAELARRPSPGPAALTAPDLLGISEREREVLLLVGRGRTNDEIAQALGISRVTVKTHIRRLLAKLDAHDRAQLVVIAYESGLITPGR</sequence>
<reference evidence="8 9" key="1">
    <citation type="submission" date="2018-06" db="EMBL/GenBank/DDBJ databases">
        <title>Sphaerisporangium craniellae sp. nov., isolated from a marine sponge in the South China Sea.</title>
        <authorList>
            <person name="Li L."/>
        </authorList>
    </citation>
    <scope>NUCLEOTIDE SEQUENCE [LARGE SCALE GENOMIC DNA]</scope>
    <source>
        <strain evidence="8 9">LHW63015</strain>
    </source>
</reference>
<dbReference type="PROSITE" id="PS00622">
    <property type="entry name" value="HTH_LUXR_1"/>
    <property type="match status" value="1"/>
</dbReference>
<keyword evidence="3 8" id="KW-0238">DNA-binding</keyword>
<dbReference type="PRINTS" id="PR00038">
    <property type="entry name" value="HTHLUXR"/>
</dbReference>
<keyword evidence="9" id="KW-1185">Reference proteome</keyword>
<evidence type="ECO:0000259" key="7">
    <source>
        <dbReference type="PROSITE" id="PS50110"/>
    </source>
</evidence>
<keyword evidence="4" id="KW-0804">Transcription</keyword>
<dbReference type="EMBL" id="QMEY01000022">
    <property type="protein sequence ID" value="RBQ15557.1"/>
    <property type="molecule type" value="Genomic_DNA"/>
</dbReference>
<evidence type="ECO:0000313" key="8">
    <source>
        <dbReference type="EMBL" id="RBQ15557.1"/>
    </source>
</evidence>
<protein>
    <submittedName>
        <fullName evidence="8">DNA-binding response regulator</fullName>
    </submittedName>
</protein>
<dbReference type="OrthoDB" id="9808843at2"/>
<feature type="modified residue" description="4-aspartylphosphate" evidence="5">
    <location>
        <position position="56"/>
    </location>
</feature>
<dbReference type="InterPro" id="IPR001789">
    <property type="entry name" value="Sig_transdc_resp-reg_receiver"/>
</dbReference>
<evidence type="ECO:0000256" key="2">
    <source>
        <dbReference type="ARBA" id="ARBA00023015"/>
    </source>
</evidence>
<comment type="caution">
    <text evidence="8">The sequence shown here is derived from an EMBL/GenBank/DDBJ whole genome shotgun (WGS) entry which is preliminary data.</text>
</comment>
<dbReference type="SUPFAM" id="SSF52172">
    <property type="entry name" value="CheY-like"/>
    <property type="match status" value="1"/>
</dbReference>
<evidence type="ECO:0000259" key="6">
    <source>
        <dbReference type="PROSITE" id="PS50043"/>
    </source>
</evidence>
<dbReference type="CDD" id="cd06170">
    <property type="entry name" value="LuxR_C_like"/>
    <property type="match status" value="1"/>
</dbReference>
<dbReference type="SMART" id="SM00421">
    <property type="entry name" value="HTH_LUXR"/>
    <property type="match status" value="1"/>
</dbReference>
<evidence type="ECO:0000313" key="9">
    <source>
        <dbReference type="Proteomes" id="UP000253303"/>
    </source>
</evidence>
<dbReference type="PANTHER" id="PTHR43214:SF24">
    <property type="entry name" value="TRANSCRIPTIONAL REGULATORY PROTEIN NARL-RELATED"/>
    <property type="match status" value="1"/>
</dbReference>
<dbReference type="GO" id="GO:0000160">
    <property type="term" value="P:phosphorelay signal transduction system"/>
    <property type="evidence" value="ECO:0007669"/>
    <property type="project" value="InterPro"/>
</dbReference>
<dbReference type="InterPro" id="IPR016032">
    <property type="entry name" value="Sig_transdc_resp-reg_C-effctor"/>
</dbReference>
<evidence type="ECO:0000256" key="1">
    <source>
        <dbReference type="ARBA" id="ARBA00022553"/>
    </source>
</evidence>
<feature type="domain" description="Response regulatory" evidence="7">
    <location>
        <begin position="5"/>
        <end position="123"/>
    </location>
</feature>
<evidence type="ECO:0000256" key="4">
    <source>
        <dbReference type="ARBA" id="ARBA00023163"/>
    </source>
</evidence>
<dbReference type="Pfam" id="PF00196">
    <property type="entry name" value="GerE"/>
    <property type="match status" value="1"/>
</dbReference>
<dbReference type="Proteomes" id="UP000253303">
    <property type="component" value="Unassembled WGS sequence"/>
</dbReference>
<keyword evidence="1 5" id="KW-0597">Phosphoprotein</keyword>
<dbReference type="InterPro" id="IPR058245">
    <property type="entry name" value="NreC/VraR/RcsB-like_REC"/>
</dbReference>
<dbReference type="PROSITE" id="PS50043">
    <property type="entry name" value="HTH_LUXR_2"/>
    <property type="match status" value="1"/>
</dbReference>
<dbReference type="InterPro" id="IPR011006">
    <property type="entry name" value="CheY-like_superfamily"/>
</dbReference>
<proteinExistence type="predicted"/>
<dbReference type="GO" id="GO:0003677">
    <property type="term" value="F:DNA binding"/>
    <property type="evidence" value="ECO:0007669"/>
    <property type="project" value="UniProtKB-KW"/>
</dbReference>
<accession>A0A366LNY8</accession>
<dbReference type="GO" id="GO:0006355">
    <property type="term" value="P:regulation of DNA-templated transcription"/>
    <property type="evidence" value="ECO:0007669"/>
    <property type="project" value="InterPro"/>
</dbReference>
<dbReference type="InterPro" id="IPR039420">
    <property type="entry name" value="WalR-like"/>
</dbReference>
<dbReference type="CDD" id="cd17535">
    <property type="entry name" value="REC_NarL-like"/>
    <property type="match status" value="1"/>
</dbReference>
<dbReference type="PANTHER" id="PTHR43214">
    <property type="entry name" value="TWO-COMPONENT RESPONSE REGULATOR"/>
    <property type="match status" value="1"/>
</dbReference>
<evidence type="ECO:0000256" key="3">
    <source>
        <dbReference type="ARBA" id="ARBA00023125"/>
    </source>
</evidence>
<gene>
    <name evidence="8" type="ORF">DP939_34860</name>
</gene>
<dbReference type="Gene3D" id="3.40.50.2300">
    <property type="match status" value="1"/>
</dbReference>
<dbReference type="SUPFAM" id="SSF46894">
    <property type="entry name" value="C-terminal effector domain of the bipartite response regulators"/>
    <property type="match status" value="1"/>
</dbReference>
<dbReference type="SMART" id="SM00448">
    <property type="entry name" value="REC"/>
    <property type="match status" value="1"/>
</dbReference>
<organism evidence="8 9">
    <name type="scientific">Spongiactinospora rosea</name>
    <dbReference type="NCBI Taxonomy" id="2248750"/>
    <lineage>
        <taxon>Bacteria</taxon>
        <taxon>Bacillati</taxon>
        <taxon>Actinomycetota</taxon>
        <taxon>Actinomycetes</taxon>
        <taxon>Streptosporangiales</taxon>
        <taxon>Streptosporangiaceae</taxon>
        <taxon>Spongiactinospora</taxon>
    </lineage>
</organism>
<dbReference type="PROSITE" id="PS50110">
    <property type="entry name" value="RESPONSE_REGULATORY"/>
    <property type="match status" value="1"/>
</dbReference>
<name>A0A366LNY8_9ACTN</name>